<dbReference type="InterPro" id="IPR002125">
    <property type="entry name" value="CMP_dCMP_dom"/>
</dbReference>
<dbReference type="Gene3D" id="3.40.430.10">
    <property type="entry name" value="Dihydrofolate Reductase, subunit A"/>
    <property type="match status" value="1"/>
</dbReference>
<reference evidence="2" key="1">
    <citation type="journal article" date="2019" name="PLoS Negl. Trop. Dis.">
        <title>Revisiting the worldwide diversity of Leptospira species in the environment.</title>
        <authorList>
            <person name="Vincent A.T."/>
            <person name="Schiettekatte O."/>
            <person name="Bourhy P."/>
            <person name="Veyrier F.J."/>
            <person name="Picardeau M."/>
        </authorList>
    </citation>
    <scope>NUCLEOTIDE SEQUENCE [LARGE SCALE GENOMIC DNA]</scope>
    <source>
        <strain evidence="2">201800299</strain>
    </source>
</reference>
<dbReference type="PROSITE" id="PS51747">
    <property type="entry name" value="CYT_DCMP_DEAMINASES_2"/>
    <property type="match status" value="1"/>
</dbReference>
<evidence type="ECO:0000313" key="2">
    <source>
        <dbReference type="EMBL" id="TGK31046.1"/>
    </source>
</evidence>
<evidence type="ECO:0000259" key="1">
    <source>
        <dbReference type="PROSITE" id="PS51747"/>
    </source>
</evidence>
<accession>A0A5F1Y7V6</accession>
<comment type="caution">
    <text evidence="2">The sequence shown here is derived from an EMBL/GenBank/DDBJ whole genome shotgun (WGS) entry which is preliminary data.</text>
</comment>
<dbReference type="GO" id="GO:0003824">
    <property type="term" value="F:catalytic activity"/>
    <property type="evidence" value="ECO:0007669"/>
    <property type="project" value="InterPro"/>
</dbReference>
<feature type="domain" description="CMP/dCMP-type deaminase" evidence="1">
    <location>
        <begin position="3"/>
        <end position="123"/>
    </location>
</feature>
<organism evidence="2 3">
    <name type="scientific">Leptospira gomenensis</name>
    <dbReference type="NCBI Taxonomy" id="2484974"/>
    <lineage>
        <taxon>Bacteria</taxon>
        <taxon>Pseudomonadati</taxon>
        <taxon>Spirochaetota</taxon>
        <taxon>Spirochaetia</taxon>
        <taxon>Leptospirales</taxon>
        <taxon>Leptospiraceae</taxon>
        <taxon>Leptospira</taxon>
    </lineage>
</organism>
<dbReference type="Proteomes" id="UP000298277">
    <property type="component" value="Unassembled WGS sequence"/>
</dbReference>
<dbReference type="AlphaFoldDB" id="A0A5F1Y7V6"/>
<sequence>MSILPEVFREELRKLAFLSTGESSPNPPVACILTDPDNARILAKGRTSPTGGAHAEKNAYSVFSEISERGIAVPHNVWVTLEPCSHQGKTPPCIDLILRYKPKTLYFGWKDPNPLVRENDGLELCRRAGIEVVSDPDLQTIASQTLFGFASRLEKKKPSMILKTAVSREGHFAPLDKSRFPLSGKVSNHLTSILRAKCDAVLVGPGTLFRDKPGLEFRTESLLSDLSSDIIGEQTIVEESSATQGGVSGFLEDLFRFGADPEIISVHRSTPERYQPYRVFIIFEESNITEEWIEKQESIERKFGLKRCVFFLKKDVVIAKRILRKLSTLSRFEPFRFEGSDLAEECLSVLTSIGVNRLLVEGGNLIYETFSARADGNDIILKIQTPVSLPNGILPALKTDSKFSFWKRNAGEDVWEAYRCSQV</sequence>
<dbReference type="Pfam" id="PF18785">
    <property type="entry name" value="Inv-AAD"/>
    <property type="match status" value="1"/>
</dbReference>
<dbReference type="InterPro" id="IPR016193">
    <property type="entry name" value="Cytidine_deaminase-like"/>
</dbReference>
<name>A0A5F1Y7V6_9LEPT</name>
<dbReference type="SUPFAM" id="SSF53927">
    <property type="entry name" value="Cytidine deaminase-like"/>
    <property type="match status" value="1"/>
</dbReference>
<proteinExistence type="predicted"/>
<protein>
    <submittedName>
        <fullName evidence="2">Bifunctional diaminohydroxyphosphoribosylaminopyrimidine deaminase/5-amino-6-(5-phosphoribosylamino)uracil reductase</fullName>
    </submittedName>
</protein>
<dbReference type="EMBL" id="RQFA01000066">
    <property type="protein sequence ID" value="TGK31046.1"/>
    <property type="molecule type" value="Genomic_DNA"/>
</dbReference>
<gene>
    <name evidence="2" type="ORF">EHQ17_15130</name>
</gene>
<dbReference type="RefSeq" id="WP_135590544.1">
    <property type="nucleotide sequence ID" value="NZ_RQEZ01000048.1"/>
</dbReference>
<evidence type="ECO:0000313" key="3">
    <source>
        <dbReference type="Proteomes" id="UP000298277"/>
    </source>
</evidence>
<keyword evidence="3" id="KW-1185">Reference proteome</keyword>
<dbReference type="InterPro" id="IPR024072">
    <property type="entry name" value="DHFR-like_dom_sf"/>
</dbReference>
<dbReference type="SUPFAM" id="SSF53597">
    <property type="entry name" value="Dihydrofolate reductase-like"/>
    <property type="match status" value="1"/>
</dbReference>
<dbReference type="CDD" id="cd01284">
    <property type="entry name" value="Riboflavin_deaminase-reductase"/>
    <property type="match status" value="1"/>
</dbReference>
<dbReference type="Gene3D" id="3.40.140.10">
    <property type="entry name" value="Cytidine Deaminase, domain 2"/>
    <property type="match status" value="1"/>
</dbReference>
<dbReference type="OrthoDB" id="9800865at2"/>